<dbReference type="PROSITE" id="PS00187">
    <property type="entry name" value="TPP_ENZYMES"/>
    <property type="match status" value="1"/>
</dbReference>
<dbReference type="PANTHER" id="PTHR18968">
    <property type="entry name" value="THIAMINE PYROPHOSPHATE ENZYMES"/>
    <property type="match status" value="1"/>
</dbReference>
<dbReference type="GO" id="GO:0050660">
    <property type="term" value="F:flavin adenine dinucleotide binding"/>
    <property type="evidence" value="ECO:0007669"/>
    <property type="project" value="TreeGrafter"/>
</dbReference>
<protein>
    <submittedName>
        <fullName evidence="7">Acetolactate synthase-1/2/3 large subunit</fullName>
    </submittedName>
</protein>
<evidence type="ECO:0000259" key="4">
    <source>
        <dbReference type="Pfam" id="PF00205"/>
    </source>
</evidence>
<dbReference type="EMBL" id="RJKX01000017">
    <property type="protein sequence ID" value="ROP83294.1"/>
    <property type="molecule type" value="Genomic_DNA"/>
</dbReference>
<feature type="domain" description="Thiamine pyrophosphate enzyme central" evidence="4">
    <location>
        <begin position="195"/>
        <end position="320"/>
    </location>
</feature>
<organism evidence="7 8">
    <name type="scientific">Stella humosa</name>
    <dbReference type="NCBI Taxonomy" id="94"/>
    <lineage>
        <taxon>Bacteria</taxon>
        <taxon>Pseudomonadati</taxon>
        <taxon>Pseudomonadota</taxon>
        <taxon>Alphaproteobacteria</taxon>
        <taxon>Rhodospirillales</taxon>
        <taxon>Stellaceae</taxon>
        <taxon>Stella</taxon>
    </lineage>
</organism>
<dbReference type="InterPro" id="IPR000399">
    <property type="entry name" value="TPP-bd_CS"/>
</dbReference>
<dbReference type="InterPro" id="IPR011766">
    <property type="entry name" value="TPP_enzyme_TPP-bd"/>
</dbReference>
<evidence type="ECO:0000256" key="2">
    <source>
        <dbReference type="ARBA" id="ARBA00023052"/>
    </source>
</evidence>
<keyword evidence="2 3" id="KW-0786">Thiamine pyrophosphate</keyword>
<evidence type="ECO:0000313" key="8">
    <source>
        <dbReference type="Proteomes" id="UP000278222"/>
    </source>
</evidence>
<name>A0A3N1KTH2_9PROT</name>
<proteinExistence type="inferred from homology"/>
<comment type="caution">
    <text evidence="7">The sequence shown here is derived from an EMBL/GenBank/DDBJ whole genome shotgun (WGS) entry which is preliminary data.</text>
</comment>
<dbReference type="Gene3D" id="3.40.50.970">
    <property type="match status" value="2"/>
</dbReference>
<dbReference type="Pfam" id="PF02776">
    <property type="entry name" value="TPP_enzyme_N"/>
    <property type="match status" value="1"/>
</dbReference>
<dbReference type="CDD" id="cd00568">
    <property type="entry name" value="TPP_enzymes"/>
    <property type="match status" value="1"/>
</dbReference>
<feature type="domain" description="Thiamine pyrophosphate enzyme N-terminal TPP-binding" evidence="6">
    <location>
        <begin position="4"/>
        <end position="123"/>
    </location>
</feature>
<dbReference type="Pfam" id="PF02775">
    <property type="entry name" value="TPP_enzyme_C"/>
    <property type="match status" value="1"/>
</dbReference>
<evidence type="ECO:0000313" key="7">
    <source>
        <dbReference type="EMBL" id="ROP83294.1"/>
    </source>
</evidence>
<dbReference type="CDD" id="cd07035">
    <property type="entry name" value="TPP_PYR_POX_like"/>
    <property type="match status" value="1"/>
</dbReference>
<dbReference type="InterPro" id="IPR029035">
    <property type="entry name" value="DHS-like_NAD/FAD-binding_dom"/>
</dbReference>
<dbReference type="Proteomes" id="UP000278222">
    <property type="component" value="Unassembled WGS sequence"/>
</dbReference>
<dbReference type="Gene3D" id="3.40.50.1220">
    <property type="entry name" value="TPP-binding domain"/>
    <property type="match status" value="1"/>
</dbReference>
<dbReference type="AlphaFoldDB" id="A0A3N1KTH2"/>
<dbReference type="PANTHER" id="PTHR18968:SF167">
    <property type="entry name" value="ACETOLACTATE SYNTHASE LARGE SUBUNIT ILVB2-RELATED"/>
    <property type="match status" value="1"/>
</dbReference>
<dbReference type="SUPFAM" id="SSF52518">
    <property type="entry name" value="Thiamin diphosphate-binding fold (THDP-binding)"/>
    <property type="match status" value="2"/>
</dbReference>
<dbReference type="GO" id="GO:0000287">
    <property type="term" value="F:magnesium ion binding"/>
    <property type="evidence" value="ECO:0007669"/>
    <property type="project" value="InterPro"/>
</dbReference>
<dbReference type="GO" id="GO:0009097">
    <property type="term" value="P:isoleucine biosynthetic process"/>
    <property type="evidence" value="ECO:0007669"/>
    <property type="project" value="TreeGrafter"/>
</dbReference>
<reference evidence="7 8" key="1">
    <citation type="submission" date="2018-11" db="EMBL/GenBank/DDBJ databases">
        <title>Genomic Encyclopedia of Type Strains, Phase IV (KMG-IV): sequencing the most valuable type-strain genomes for metagenomic binning, comparative biology and taxonomic classification.</title>
        <authorList>
            <person name="Goeker M."/>
        </authorList>
    </citation>
    <scope>NUCLEOTIDE SEQUENCE [LARGE SCALE GENOMIC DNA]</scope>
    <source>
        <strain evidence="7 8">DSM 5900</strain>
    </source>
</reference>
<dbReference type="GO" id="GO:0005948">
    <property type="term" value="C:acetolactate synthase complex"/>
    <property type="evidence" value="ECO:0007669"/>
    <property type="project" value="TreeGrafter"/>
</dbReference>
<evidence type="ECO:0000259" key="5">
    <source>
        <dbReference type="Pfam" id="PF02775"/>
    </source>
</evidence>
<dbReference type="GO" id="GO:0009099">
    <property type="term" value="P:L-valine biosynthetic process"/>
    <property type="evidence" value="ECO:0007669"/>
    <property type="project" value="TreeGrafter"/>
</dbReference>
<gene>
    <name evidence="7" type="ORF">EDC65_4827</name>
</gene>
<feature type="domain" description="Thiamine pyrophosphate enzyme TPP-binding" evidence="5">
    <location>
        <begin position="383"/>
        <end position="522"/>
    </location>
</feature>
<dbReference type="InterPro" id="IPR012001">
    <property type="entry name" value="Thiamin_PyroP_enz_TPP-bd_dom"/>
</dbReference>
<dbReference type="InterPro" id="IPR045229">
    <property type="entry name" value="TPP_enz"/>
</dbReference>
<evidence type="ECO:0000256" key="3">
    <source>
        <dbReference type="RuleBase" id="RU362132"/>
    </source>
</evidence>
<dbReference type="SUPFAM" id="SSF52467">
    <property type="entry name" value="DHS-like NAD/FAD-binding domain"/>
    <property type="match status" value="1"/>
</dbReference>
<dbReference type="GO" id="GO:0003984">
    <property type="term" value="F:acetolactate synthase activity"/>
    <property type="evidence" value="ECO:0007669"/>
    <property type="project" value="TreeGrafter"/>
</dbReference>
<dbReference type="Pfam" id="PF00205">
    <property type="entry name" value="TPP_enzyme_M"/>
    <property type="match status" value="1"/>
</dbReference>
<comment type="similarity">
    <text evidence="1 3">Belongs to the TPP enzyme family.</text>
</comment>
<dbReference type="GO" id="GO:0030976">
    <property type="term" value="F:thiamine pyrophosphate binding"/>
    <property type="evidence" value="ECO:0007669"/>
    <property type="project" value="InterPro"/>
</dbReference>
<dbReference type="InterPro" id="IPR012000">
    <property type="entry name" value="Thiamin_PyroP_enz_cen_dom"/>
</dbReference>
<sequence>MTKMTGGQALVGALHQHGVDTVFGLPGVQLDWLFNAFHDRKNQVRVIHSRHEQGVAYMAYGYAQASGRVGTYAVVPGPGVLNTTAALATAYACNSPVLCLTGQIHSAHIGRGVGQLHEIPDQLGVIERLTKWSARANHPTEIPGLVREAFRQMGTGRPRPAGLEVPPDILQLETDVDLGSVAQPEAAPEPDSDAIARAAKLLGEAKRPMIFVGSGCWDATEELLALAEMLQAPVIASRNGIGAIDDRNPLSQKLQAAWEMWATADVVLGVGTRLSPNVPSWGVDADLKIIRMDIDPVEVTRNGKPDVGIVTTAKRGLVALADAVAKVAVARPSRTDELKALQGKTHAFYEEKLAPQMSWINALRRALPDDVVLVDELTQIGYVARVGFPCYRPRSYITSGYQGTLGFGFATALGAKVACPDRPVVSITGDGGFMFNVQELSTAVQNGIHLITVVFADGAFGNVQRMQRQDYGDRVIATELHNPDFVKLAESFGAQGARVDTPAELEKALARALREPGPWLIEARVGRLPDPWPVLGVGRARGRK</sequence>
<keyword evidence="8" id="KW-1185">Reference proteome</keyword>
<evidence type="ECO:0000256" key="1">
    <source>
        <dbReference type="ARBA" id="ARBA00007812"/>
    </source>
</evidence>
<dbReference type="InterPro" id="IPR029061">
    <property type="entry name" value="THDP-binding"/>
</dbReference>
<dbReference type="OrthoDB" id="4494979at2"/>
<evidence type="ECO:0000259" key="6">
    <source>
        <dbReference type="Pfam" id="PF02776"/>
    </source>
</evidence>
<dbReference type="NCBIfam" id="NF006122">
    <property type="entry name" value="PRK08266.1"/>
    <property type="match status" value="1"/>
</dbReference>
<accession>A0A3N1KTH2</accession>